<dbReference type="GO" id="GO:0008652">
    <property type="term" value="P:amino acid biosynthetic process"/>
    <property type="evidence" value="ECO:0007669"/>
    <property type="project" value="UniProtKB-KW"/>
</dbReference>
<comment type="caution">
    <text evidence="10">The sequence shown here is derived from an EMBL/GenBank/DDBJ whole genome shotgun (WGS) entry which is preliminary data.</text>
</comment>
<evidence type="ECO:0000256" key="2">
    <source>
        <dbReference type="ARBA" id="ARBA00012962"/>
    </source>
</evidence>
<keyword evidence="3" id="KW-0028">Amino-acid biosynthesis</keyword>
<dbReference type="PANTHER" id="PTHR21089">
    <property type="entry name" value="SHIKIMATE DEHYDROGENASE"/>
    <property type="match status" value="1"/>
</dbReference>
<evidence type="ECO:0000256" key="5">
    <source>
        <dbReference type="ARBA" id="ARBA00023002"/>
    </source>
</evidence>
<protein>
    <recommendedName>
        <fullName evidence="2">shikimate dehydrogenase (NADP(+))</fullName>
        <ecNumber evidence="2">1.1.1.25</ecNumber>
    </recommendedName>
</protein>
<dbReference type="AlphaFoldDB" id="E7RYD3"/>
<name>E7RYD3_9BURK</name>
<evidence type="ECO:0000259" key="9">
    <source>
        <dbReference type="Pfam" id="PF08501"/>
    </source>
</evidence>
<dbReference type="InterPro" id="IPR022893">
    <property type="entry name" value="Shikimate_DH_fam"/>
</dbReference>
<evidence type="ECO:0000313" key="10">
    <source>
        <dbReference type="EMBL" id="EFV94537.1"/>
    </source>
</evidence>
<dbReference type="HOGENOM" id="CLU_044063_5_0_4"/>
<evidence type="ECO:0000259" key="8">
    <source>
        <dbReference type="Pfam" id="PF01488"/>
    </source>
</evidence>
<accession>E7RYD3</accession>
<evidence type="ECO:0000256" key="3">
    <source>
        <dbReference type="ARBA" id="ARBA00022605"/>
    </source>
</evidence>
<comment type="pathway">
    <text evidence="1">Metabolic intermediate biosynthesis; chorismate biosynthesis; chorismate from D-erythrose 4-phosphate and phosphoenolpyruvate: step 4/7.</text>
</comment>
<dbReference type="UniPathway" id="UPA00053">
    <property type="reaction ID" value="UER00087"/>
</dbReference>
<dbReference type="EC" id="1.1.1.25" evidence="2"/>
<dbReference type="GO" id="GO:0050661">
    <property type="term" value="F:NADP binding"/>
    <property type="evidence" value="ECO:0007669"/>
    <property type="project" value="TreeGrafter"/>
</dbReference>
<keyword evidence="6" id="KW-0057">Aromatic amino acid biosynthesis</keyword>
<dbReference type="InterPro" id="IPR046346">
    <property type="entry name" value="Aminoacid_DH-like_N_sf"/>
</dbReference>
<dbReference type="Gene3D" id="3.40.50.10860">
    <property type="entry name" value="Leucine Dehydrogenase, chain A, domain 1"/>
    <property type="match status" value="1"/>
</dbReference>
<dbReference type="PANTHER" id="PTHR21089:SF1">
    <property type="entry name" value="BIFUNCTIONAL 3-DEHYDROQUINATE DEHYDRATASE_SHIKIMATE DEHYDROGENASE, CHLOROPLASTIC"/>
    <property type="match status" value="1"/>
</dbReference>
<evidence type="ECO:0000256" key="6">
    <source>
        <dbReference type="ARBA" id="ARBA00023141"/>
    </source>
</evidence>
<dbReference type="InterPro" id="IPR006151">
    <property type="entry name" value="Shikm_DH/Glu-tRNA_Rdtase"/>
</dbReference>
<reference evidence="10 11" key="1">
    <citation type="submission" date="2010-12" db="EMBL/GenBank/DDBJ databases">
        <authorList>
            <person name="Muzny D."/>
            <person name="Qin X."/>
            <person name="Deng J."/>
            <person name="Jiang H."/>
            <person name="Liu Y."/>
            <person name="Qu J."/>
            <person name="Song X.-Z."/>
            <person name="Zhang L."/>
            <person name="Thornton R."/>
            <person name="Coyle M."/>
            <person name="Francisco L."/>
            <person name="Jackson L."/>
            <person name="Javaid M."/>
            <person name="Korchina V."/>
            <person name="Kovar C."/>
            <person name="Mata R."/>
            <person name="Mathew T."/>
            <person name="Ngo R."/>
            <person name="Nguyen L."/>
            <person name="Nguyen N."/>
            <person name="Okwuonu G."/>
            <person name="Ongeri F."/>
            <person name="Pham C."/>
            <person name="Simmons D."/>
            <person name="Wilczek-Boney K."/>
            <person name="Hale W."/>
            <person name="Jakkamsetti A."/>
            <person name="Pham P."/>
            <person name="Ruth R."/>
            <person name="San Lucas F."/>
            <person name="Warren J."/>
            <person name="Zhang J."/>
            <person name="Zhao Z."/>
            <person name="Zhou C."/>
            <person name="Zhu D."/>
            <person name="Lee S."/>
            <person name="Bess C."/>
            <person name="Blankenburg K."/>
            <person name="Forbes L."/>
            <person name="Fu Q."/>
            <person name="Gubbala S."/>
            <person name="Hirani K."/>
            <person name="Jayaseelan J.C."/>
            <person name="Lara F."/>
            <person name="Munidasa M."/>
            <person name="Palculict T."/>
            <person name="Patil S."/>
            <person name="Pu L.-L."/>
            <person name="Saada N."/>
            <person name="Tang L."/>
            <person name="Weissenberger G."/>
            <person name="Zhu Y."/>
            <person name="Hemphill L."/>
            <person name="Shang Y."/>
            <person name="Youmans B."/>
            <person name="Ayvaz T."/>
            <person name="Ross M."/>
            <person name="Santibanez J."/>
            <person name="Aqrawi P."/>
            <person name="Gross S."/>
            <person name="Joshi V."/>
            <person name="Fowler G."/>
            <person name="Nazareth L."/>
            <person name="Reid J."/>
            <person name="Worley K."/>
            <person name="Petrosino J."/>
            <person name="Highlander S."/>
            <person name="Gibbs R."/>
        </authorList>
    </citation>
    <scope>NUCLEOTIDE SEQUENCE [LARGE SCALE GENOMIC DNA]</scope>
    <source>
        <strain evidence="10 11">ATCC 51599</strain>
    </source>
</reference>
<dbReference type="EMBL" id="AEQP01000016">
    <property type="protein sequence ID" value="EFV94537.1"/>
    <property type="molecule type" value="Genomic_DNA"/>
</dbReference>
<gene>
    <name evidence="10" type="ORF">HMPREF0551_1697</name>
</gene>
<dbReference type="Pfam" id="PF08501">
    <property type="entry name" value="Shikimate_dh_N"/>
    <property type="match status" value="1"/>
</dbReference>
<evidence type="ECO:0000313" key="11">
    <source>
        <dbReference type="Proteomes" id="UP000011021"/>
    </source>
</evidence>
<dbReference type="Gene3D" id="3.40.50.720">
    <property type="entry name" value="NAD(P)-binding Rossmann-like Domain"/>
    <property type="match status" value="1"/>
</dbReference>
<keyword evidence="5" id="KW-0560">Oxidoreductase</keyword>
<dbReference type="InterPro" id="IPR013708">
    <property type="entry name" value="Shikimate_DH-bd_N"/>
</dbReference>
<evidence type="ECO:0000256" key="4">
    <source>
        <dbReference type="ARBA" id="ARBA00022857"/>
    </source>
</evidence>
<comment type="catalytic activity">
    <reaction evidence="7">
        <text>shikimate + NADP(+) = 3-dehydroshikimate + NADPH + H(+)</text>
        <dbReference type="Rhea" id="RHEA:17737"/>
        <dbReference type="ChEBI" id="CHEBI:15378"/>
        <dbReference type="ChEBI" id="CHEBI:16630"/>
        <dbReference type="ChEBI" id="CHEBI:36208"/>
        <dbReference type="ChEBI" id="CHEBI:57783"/>
        <dbReference type="ChEBI" id="CHEBI:58349"/>
        <dbReference type="EC" id="1.1.1.25"/>
    </reaction>
</comment>
<keyword evidence="11" id="KW-1185">Reference proteome</keyword>
<dbReference type="Pfam" id="PF01488">
    <property type="entry name" value="Shikimate_DH"/>
    <property type="match status" value="1"/>
</dbReference>
<dbReference type="SUPFAM" id="SSF51735">
    <property type="entry name" value="NAD(P)-binding Rossmann-fold domains"/>
    <property type="match status" value="1"/>
</dbReference>
<dbReference type="Proteomes" id="UP000011021">
    <property type="component" value="Unassembled WGS sequence"/>
</dbReference>
<feature type="domain" description="Quinate/shikimate 5-dehydrogenase/glutamyl-tRNA reductase" evidence="8">
    <location>
        <begin position="122"/>
        <end position="179"/>
    </location>
</feature>
<dbReference type="GO" id="GO:0004764">
    <property type="term" value="F:shikimate 3-dehydrogenase (NADP+) activity"/>
    <property type="evidence" value="ECO:0007669"/>
    <property type="project" value="UniProtKB-EC"/>
</dbReference>
<dbReference type="STRING" id="887898.HMPREF0551_1697"/>
<evidence type="ECO:0000256" key="7">
    <source>
        <dbReference type="ARBA" id="ARBA00049442"/>
    </source>
</evidence>
<dbReference type="FunFam" id="3.40.50.10860:FF:000006">
    <property type="entry name" value="Shikimate dehydrogenase (NADP(+))"/>
    <property type="match status" value="1"/>
</dbReference>
<dbReference type="InterPro" id="IPR036291">
    <property type="entry name" value="NAD(P)-bd_dom_sf"/>
</dbReference>
<feature type="non-terminal residue" evidence="10">
    <location>
        <position position="186"/>
    </location>
</feature>
<evidence type="ECO:0000256" key="1">
    <source>
        <dbReference type="ARBA" id="ARBA00004871"/>
    </source>
</evidence>
<dbReference type="GO" id="GO:0005829">
    <property type="term" value="C:cytosol"/>
    <property type="evidence" value="ECO:0007669"/>
    <property type="project" value="TreeGrafter"/>
</dbReference>
<dbReference type="eggNOG" id="COG0169">
    <property type="taxonomic scope" value="Bacteria"/>
</dbReference>
<organism evidence="10 11">
    <name type="scientific">Lautropia mirabilis ATCC 51599</name>
    <dbReference type="NCBI Taxonomy" id="887898"/>
    <lineage>
        <taxon>Bacteria</taxon>
        <taxon>Pseudomonadati</taxon>
        <taxon>Pseudomonadota</taxon>
        <taxon>Betaproteobacteria</taxon>
        <taxon>Burkholderiales</taxon>
        <taxon>Burkholderiaceae</taxon>
        <taxon>Lautropia</taxon>
    </lineage>
</organism>
<sequence>MPMVSGPDRYLVVGNPIAHSRSPEIHAAFAAQTGQHILYERRLIETDPPEAFAAAMRHFFQDEGGRGANVTLPFKEAAFRLADERSPRAEAAGAANTLCFIEGRIIADNTDGAGLVDDIQRRLGVSLQGLRVTVLGAGGAARGLMLPLAQAGVARLVVANRTLARAQALAADIDPHLEAQALPVRV</sequence>
<dbReference type="GO" id="GO:0019632">
    <property type="term" value="P:shikimate metabolic process"/>
    <property type="evidence" value="ECO:0007669"/>
    <property type="project" value="TreeGrafter"/>
</dbReference>
<dbReference type="GO" id="GO:0009073">
    <property type="term" value="P:aromatic amino acid family biosynthetic process"/>
    <property type="evidence" value="ECO:0007669"/>
    <property type="project" value="UniProtKB-KW"/>
</dbReference>
<dbReference type="GO" id="GO:0009423">
    <property type="term" value="P:chorismate biosynthetic process"/>
    <property type="evidence" value="ECO:0007669"/>
    <property type="project" value="UniProtKB-UniPathway"/>
</dbReference>
<proteinExistence type="predicted"/>
<feature type="domain" description="Shikimate dehydrogenase substrate binding N-terminal" evidence="9">
    <location>
        <begin position="12"/>
        <end position="98"/>
    </location>
</feature>
<dbReference type="SUPFAM" id="SSF53223">
    <property type="entry name" value="Aminoacid dehydrogenase-like, N-terminal domain"/>
    <property type="match status" value="1"/>
</dbReference>
<keyword evidence="4" id="KW-0521">NADP</keyword>